<dbReference type="Gene3D" id="3.30.2310.20">
    <property type="entry name" value="RelE-like"/>
    <property type="match status" value="1"/>
</dbReference>
<dbReference type="InterPro" id="IPR035093">
    <property type="entry name" value="RelE/ParE_toxin_dom_sf"/>
</dbReference>
<dbReference type="Pfam" id="PF05016">
    <property type="entry name" value="ParE_toxin"/>
    <property type="match status" value="1"/>
</dbReference>
<evidence type="ECO:0000313" key="3">
    <source>
        <dbReference type="Proteomes" id="UP000249524"/>
    </source>
</evidence>
<keyword evidence="1" id="KW-1277">Toxin-antitoxin system</keyword>
<name>A0A328BMA4_9CAUL</name>
<dbReference type="InterPro" id="IPR007712">
    <property type="entry name" value="RelE/ParE_toxin"/>
</dbReference>
<sequence length="101" mass="11361">MNRRRVVFSPEAQADLLDLYEWIADAASPETAMAYIARVEQFISGFEIGAERGGRRDDVRPGLRTIGFERRLTIAFVVGEDVTILRVFYGGRNWEGALGSH</sequence>
<organism evidence="2 3">
    <name type="scientific">Phenylobacterium kunshanense</name>
    <dbReference type="NCBI Taxonomy" id="1445034"/>
    <lineage>
        <taxon>Bacteria</taxon>
        <taxon>Pseudomonadati</taxon>
        <taxon>Pseudomonadota</taxon>
        <taxon>Alphaproteobacteria</taxon>
        <taxon>Caulobacterales</taxon>
        <taxon>Caulobacteraceae</taxon>
        <taxon>Phenylobacterium</taxon>
    </lineage>
</organism>
<evidence type="ECO:0000313" key="2">
    <source>
        <dbReference type="EMBL" id="RAK67581.1"/>
    </source>
</evidence>
<protein>
    <submittedName>
        <fullName evidence="2">Type II toxin-antitoxin system RelE/ParE family toxin</fullName>
    </submittedName>
</protein>
<dbReference type="AlphaFoldDB" id="A0A328BMA4"/>
<dbReference type="OrthoDB" id="9814952at2"/>
<reference evidence="2 3" key="1">
    <citation type="submission" date="2018-05" db="EMBL/GenBank/DDBJ databases">
        <authorList>
            <person name="Lanie J.A."/>
            <person name="Ng W.-L."/>
            <person name="Kazmierczak K.M."/>
            <person name="Andrzejewski T.M."/>
            <person name="Davidsen T.M."/>
            <person name="Wayne K.J."/>
            <person name="Tettelin H."/>
            <person name="Glass J.I."/>
            <person name="Rusch D."/>
            <person name="Podicherti R."/>
            <person name="Tsui H.-C.T."/>
            <person name="Winkler M.E."/>
        </authorList>
    </citation>
    <scope>NUCLEOTIDE SEQUENCE [LARGE SCALE GENOMIC DNA]</scope>
    <source>
        <strain evidence="2 3">BUT-10</strain>
    </source>
</reference>
<proteinExistence type="predicted"/>
<accession>A0A328BMA4</accession>
<evidence type="ECO:0000256" key="1">
    <source>
        <dbReference type="ARBA" id="ARBA00022649"/>
    </source>
</evidence>
<dbReference type="RefSeq" id="WP_111275191.1">
    <property type="nucleotide sequence ID" value="NZ_QFYS01000002.1"/>
</dbReference>
<keyword evidence="3" id="KW-1185">Reference proteome</keyword>
<dbReference type="Proteomes" id="UP000249524">
    <property type="component" value="Unassembled WGS sequence"/>
</dbReference>
<dbReference type="EMBL" id="QFYS01000002">
    <property type="protein sequence ID" value="RAK67581.1"/>
    <property type="molecule type" value="Genomic_DNA"/>
</dbReference>
<comment type="caution">
    <text evidence="2">The sequence shown here is derived from an EMBL/GenBank/DDBJ whole genome shotgun (WGS) entry which is preliminary data.</text>
</comment>
<gene>
    <name evidence="2" type="ORF">DJ019_06635</name>
</gene>